<dbReference type="GO" id="GO:0047324">
    <property type="term" value="F:phosphoenolpyruvate-glycerone phosphotransferase activity"/>
    <property type="evidence" value="ECO:0007669"/>
    <property type="project" value="UniProtKB-EC"/>
</dbReference>
<dbReference type="GO" id="GO:0009401">
    <property type="term" value="P:phosphoenolpyruvate-dependent sugar phosphotransferase system"/>
    <property type="evidence" value="ECO:0007669"/>
    <property type="project" value="InterPro"/>
</dbReference>
<dbReference type="InterPro" id="IPR036662">
    <property type="entry name" value="PTS_EIIA_man-typ_sf"/>
</dbReference>
<dbReference type="GO" id="GO:0019563">
    <property type="term" value="P:glycerol catabolic process"/>
    <property type="evidence" value="ECO:0007669"/>
    <property type="project" value="InterPro"/>
</dbReference>
<evidence type="ECO:0000313" key="8">
    <source>
        <dbReference type="Proteomes" id="UP000001258"/>
    </source>
</evidence>
<comment type="catalytic activity">
    <reaction evidence="1">
        <text>dihydroxyacetone + phosphoenolpyruvate = dihydroxyacetone phosphate + pyruvate</text>
        <dbReference type="Rhea" id="RHEA:18381"/>
        <dbReference type="ChEBI" id="CHEBI:15361"/>
        <dbReference type="ChEBI" id="CHEBI:16016"/>
        <dbReference type="ChEBI" id="CHEBI:57642"/>
        <dbReference type="ChEBI" id="CHEBI:58702"/>
        <dbReference type="EC" id="2.7.1.121"/>
    </reaction>
</comment>
<evidence type="ECO:0000259" key="6">
    <source>
        <dbReference type="PROSITE" id="PS51096"/>
    </source>
</evidence>
<dbReference type="RefSeq" id="WP_010899536.1">
    <property type="nucleotide sequence ID" value="NC_002570.2"/>
</dbReference>
<dbReference type="InterPro" id="IPR012844">
    <property type="entry name" value="DhaM_N"/>
</dbReference>
<protein>
    <recommendedName>
        <fullName evidence="3">phosphoenolpyruvate--glycerone phosphotransferase</fullName>
        <ecNumber evidence="3">2.7.1.121</ecNumber>
    </recommendedName>
</protein>
<evidence type="ECO:0000256" key="4">
    <source>
        <dbReference type="ARBA" id="ARBA00022679"/>
    </source>
</evidence>
<dbReference type="Gene3D" id="3.40.50.510">
    <property type="entry name" value="Phosphotransferase system, mannose-type IIA component"/>
    <property type="match status" value="1"/>
</dbReference>
<name>Q9K7G6_HALH5</name>
<dbReference type="PANTHER" id="PTHR38594:SF1">
    <property type="entry name" value="PEP-DEPENDENT DIHYDROXYACETONE KINASE, PHOSPHORYL DONOR SUBUNIT DHAM"/>
    <property type="match status" value="1"/>
</dbReference>
<evidence type="ECO:0000256" key="1">
    <source>
        <dbReference type="ARBA" id="ARBA00001113"/>
    </source>
</evidence>
<organism evidence="7 8">
    <name type="scientific">Halalkalibacterium halodurans (strain ATCC BAA-125 / DSM 18197 / FERM 7344 / JCM 9153 / C-125)</name>
    <name type="common">Bacillus halodurans</name>
    <dbReference type="NCBI Taxonomy" id="272558"/>
    <lineage>
        <taxon>Bacteria</taxon>
        <taxon>Bacillati</taxon>
        <taxon>Bacillota</taxon>
        <taxon>Bacilli</taxon>
        <taxon>Bacillales</taxon>
        <taxon>Bacillaceae</taxon>
        <taxon>Halalkalibacterium (ex Joshi et al. 2022)</taxon>
    </lineage>
</organism>
<dbReference type="SUPFAM" id="SSF53062">
    <property type="entry name" value="PTS system fructose IIA component-like"/>
    <property type="match status" value="1"/>
</dbReference>
<dbReference type="AlphaFoldDB" id="Q9K7G6"/>
<dbReference type="PIR" id="C84074">
    <property type="entry name" value="C84074"/>
</dbReference>
<dbReference type="KEGG" id="bha:BH3395"/>
<evidence type="ECO:0000256" key="5">
    <source>
        <dbReference type="ARBA" id="ARBA00046577"/>
    </source>
</evidence>
<dbReference type="OrthoDB" id="7065393at2"/>
<dbReference type="NCBIfam" id="TIGR02364">
    <property type="entry name" value="dha_pts"/>
    <property type="match status" value="1"/>
</dbReference>
<dbReference type="InterPro" id="IPR039643">
    <property type="entry name" value="DhaM"/>
</dbReference>
<dbReference type="STRING" id="272558.gene:10729308"/>
<dbReference type="eggNOG" id="COG3412">
    <property type="taxonomic scope" value="Bacteria"/>
</dbReference>
<dbReference type="PANTHER" id="PTHR38594">
    <property type="entry name" value="PEP-DEPENDENT DIHYDROXYACETONE KINASE, PHOSPHORYL DONOR SUBUNIT DHAM"/>
    <property type="match status" value="1"/>
</dbReference>
<accession>Q9K7G6</accession>
<feature type="domain" description="PTS EIIA type-4" evidence="6">
    <location>
        <begin position="5"/>
        <end position="128"/>
    </location>
</feature>
<keyword evidence="8" id="KW-1185">Reference proteome</keyword>
<dbReference type="Proteomes" id="UP000001258">
    <property type="component" value="Chromosome"/>
</dbReference>
<dbReference type="EC" id="2.7.1.121" evidence="3"/>
<dbReference type="HOGENOM" id="CLU_045361_1_0_9"/>
<comment type="subunit">
    <text evidence="5">Homodimer. The dihydroxyacetone kinase complex is composed of a homodimer of DhaM, a homodimer of DhaK and the subunit DhaL.</text>
</comment>
<reference evidence="7 8" key="1">
    <citation type="journal article" date="2000" name="Nucleic Acids Res.">
        <title>Complete genome sequence of the alkaliphilic bacterium Bacillus halodurans and genomic sequence comparison with Bacillus subtilis.</title>
        <authorList>
            <person name="Takami H."/>
            <person name="Nakasone K."/>
            <person name="Takaki Y."/>
            <person name="Maeno G."/>
            <person name="Sasaki R."/>
            <person name="Masui N."/>
            <person name="Fuji F."/>
            <person name="Hirama C."/>
            <person name="Nakamura Y."/>
            <person name="Ogasawara N."/>
            <person name="Kuhara S."/>
            <person name="Horikoshi K."/>
        </authorList>
    </citation>
    <scope>NUCLEOTIDE SEQUENCE [LARGE SCALE GENOMIC DNA]</scope>
    <source>
        <strain evidence="8">ATCC BAA-125 / DSM 18197 / FERM 7344 / JCM 9153 / C-125</strain>
    </source>
</reference>
<sequence>MTTKRFGIVISSHVPALAEGIVTLLKEAAKDVSITYAGGTDDDQVGASFEKIQQAVMDNEADELFVFYDLGSAKMNVEMVMELSEKTIHLMDVALVEGAYTAAALTQGGASFETIMEQLQPLTIKSRG</sequence>
<dbReference type="InterPro" id="IPR004701">
    <property type="entry name" value="PTS_EIIA_man-typ"/>
</dbReference>
<dbReference type="PROSITE" id="PS51096">
    <property type="entry name" value="PTS_EIIA_TYPE_4"/>
    <property type="match status" value="1"/>
</dbReference>
<dbReference type="Pfam" id="PF03610">
    <property type="entry name" value="EIIA-man"/>
    <property type="match status" value="1"/>
</dbReference>
<dbReference type="GO" id="GO:0016020">
    <property type="term" value="C:membrane"/>
    <property type="evidence" value="ECO:0007669"/>
    <property type="project" value="InterPro"/>
</dbReference>
<comment type="function">
    <text evidence="2">Component of the dihydroxyacetone kinase complex, which is responsible for the phosphoenolpyruvate (PEP)-dependent phosphorylation of dihydroxyacetone. DhaM serves as the phosphoryl donor. Is phosphorylated by phosphoenolpyruvate in an EI- and HPr-dependent reaction, and a phosphorelay system on histidine residues finally leads to phosphoryl transfer to DhaL and dihydroxyacetone.</text>
</comment>
<evidence type="ECO:0000256" key="2">
    <source>
        <dbReference type="ARBA" id="ARBA00002788"/>
    </source>
</evidence>
<keyword evidence="4" id="KW-0808">Transferase</keyword>
<dbReference type="EMBL" id="BA000004">
    <property type="protein sequence ID" value="BAB07114.1"/>
    <property type="molecule type" value="Genomic_DNA"/>
</dbReference>
<evidence type="ECO:0000256" key="3">
    <source>
        <dbReference type="ARBA" id="ARBA00012095"/>
    </source>
</evidence>
<gene>
    <name evidence="7" type="ordered locus">BH3395</name>
</gene>
<evidence type="ECO:0000313" key="7">
    <source>
        <dbReference type="EMBL" id="BAB07114.1"/>
    </source>
</evidence>
<proteinExistence type="predicted"/>